<feature type="transmembrane region" description="Helical" evidence="2">
    <location>
        <begin position="12"/>
        <end position="30"/>
    </location>
</feature>
<dbReference type="EMBL" id="JADKFW010000014">
    <property type="protein sequence ID" value="MBK9718981.1"/>
    <property type="molecule type" value="Genomic_DNA"/>
</dbReference>
<keyword evidence="2" id="KW-1133">Transmembrane helix</keyword>
<accession>A0A9D7SBK2</accession>
<keyword evidence="1" id="KW-0175">Coiled coil</keyword>
<sequence length="326" mass="36681">MADNRSNQNLKAAVIVAILALFGANVYQFVNNRSLQTDNLSKESEIVELDKAKTELEKQYQESVVELNSMKTDNEELNKSIDAQKEELRLQKDKITLLLKDSKNLSAARKEMEGMKGKIQEYVAEINKLKEDNQQLLNTNTTLASEKENLTKTVEQKNAENRELAEAKSTLLTEKEKIDRDRAALSKKVNRTSVIQVEKIDGAGYQNRDGKKPSSKSKAKDVDFLEVCFKTTINPNTDAGNEKFYIRIINPVGETQAIESQGSGVFNNETTGEQIRYSTIATANYKNDEQKVCGKWESPGSFQKGVYQIEIYNKGYLVGTSTVKLK</sequence>
<evidence type="ECO:0000313" key="3">
    <source>
        <dbReference type="EMBL" id="MBK9718981.1"/>
    </source>
</evidence>
<evidence type="ECO:0000256" key="2">
    <source>
        <dbReference type="SAM" id="Phobius"/>
    </source>
</evidence>
<evidence type="ECO:0008006" key="5">
    <source>
        <dbReference type="Google" id="ProtNLM"/>
    </source>
</evidence>
<organism evidence="3 4">
    <name type="scientific">Candidatus Defluviibacterium haderslevense</name>
    <dbReference type="NCBI Taxonomy" id="2981993"/>
    <lineage>
        <taxon>Bacteria</taxon>
        <taxon>Pseudomonadati</taxon>
        <taxon>Bacteroidota</taxon>
        <taxon>Saprospiria</taxon>
        <taxon>Saprospirales</taxon>
        <taxon>Saprospiraceae</taxon>
        <taxon>Candidatus Defluviibacterium</taxon>
    </lineage>
</organism>
<dbReference type="Gene3D" id="1.10.287.1490">
    <property type="match status" value="1"/>
</dbReference>
<gene>
    <name evidence="3" type="ORF">IPO85_16000</name>
</gene>
<dbReference type="AlphaFoldDB" id="A0A9D7SBK2"/>
<protein>
    <recommendedName>
        <fullName evidence="5">Chromosome segregation protein SMC</fullName>
    </recommendedName>
</protein>
<feature type="coiled-coil region" evidence="1">
    <location>
        <begin position="39"/>
        <end position="177"/>
    </location>
</feature>
<reference evidence="3 4" key="1">
    <citation type="submission" date="2020-10" db="EMBL/GenBank/DDBJ databases">
        <title>Connecting structure to function with the recovery of over 1000 high-quality activated sludge metagenome-assembled genomes encoding full-length rRNA genes using long-read sequencing.</title>
        <authorList>
            <person name="Singleton C.M."/>
            <person name="Petriglieri F."/>
            <person name="Kristensen J.M."/>
            <person name="Kirkegaard R.H."/>
            <person name="Michaelsen T.Y."/>
            <person name="Andersen M.H."/>
            <person name="Karst S.M."/>
            <person name="Dueholm M.S."/>
            <person name="Nielsen P.H."/>
            <person name="Albertsen M."/>
        </authorList>
    </citation>
    <scope>NUCLEOTIDE SEQUENCE [LARGE SCALE GENOMIC DNA]</scope>
    <source>
        <strain evidence="3">Ribe_18-Q3-R11-54_BAT3C.373</strain>
    </source>
</reference>
<name>A0A9D7SBK2_9BACT</name>
<proteinExistence type="predicted"/>
<evidence type="ECO:0000256" key="1">
    <source>
        <dbReference type="SAM" id="Coils"/>
    </source>
</evidence>
<comment type="caution">
    <text evidence="3">The sequence shown here is derived from an EMBL/GenBank/DDBJ whole genome shotgun (WGS) entry which is preliminary data.</text>
</comment>
<keyword evidence="2" id="KW-0812">Transmembrane</keyword>
<keyword evidence="2" id="KW-0472">Membrane</keyword>
<evidence type="ECO:0000313" key="4">
    <source>
        <dbReference type="Proteomes" id="UP000808349"/>
    </source>
</evidence>
<dbReference type="Proteomes" id="UP000808349">
    <property type="component" value="Unassembled WGS sequence"/>
</dbReference>